<keyword evidence="2 6" id="KW-0285">Flavoprotein</keyword>
<gene>
    <name evidence="8" type="primary">hemG</name>
    <name evidence="8" type="ORF">RZN69_13490</name>
</gene>
<organism evidence="8 9">
    <name type="scientific">Rubellicoccus peritrichatus</name>
    <dbReference type="NCBI Taxonomy" id="3080537"/>
    <lineage>
        <taxon>Bacteria</taxon>
        <taxon>Pseudomonadati</taxon>
        <taxon>Verrucomicrobiota</taxon>
        <taxon>Opitutia</taxon>
        <taxon>Puniceicoccales</taxon>
        <taxon>Cerasicoccaceae</taxon>
        <taxon>Rubellicoccus</taxon>
    </lineage>
</organism>
<protein>
    <recommendedName>
        <fullName evidence="6">Coproporphyrinogen III oxidase</fullName>
        <ecNumber evidence="6">1.3.3.15</ecNumber>
    </recommendedName>
</protein>
<comment type="subcellular location">
    <subcellularLocation>
        <location evidence="6">Cytoplasm</location>
    </subcellularLocation>
</comment>
<dbReference type="GO" id="GO:0006783">
    <property type="term" value="P:heme biosynthetic process"/>
    <property type="evidence" value="ECO:0007669"/>
    <property type="project" value="UniProtKB-UniRule"/>
</dbReference>
<evidence type="ECO:0000256" key="2">
    <source>
        <dbReference type="ARBA" id="ARBA00022630"/>
    </source>
</evidence>
<comment type="cofactor">
    <cofactor evidence="1 6">
        <name>FAD</name>
        <dbReference type="ChEBI" id="CHEBI:57692"/>
    </cofactor>
</comment>
<dbReference type="GO" id="GO:0005737">
    <property type="term" value="C:cytoplasm"/>
    <property type="evidence" value="ECO:0007669"/>
    <property type="project" value="UniProtKB-SubCell"/>
</dbReference>
<dbReference type="Gene3D" id="3.90.660.20">
    <property type="entry name" value="Protoporphyrinogen oxidase, mitochondrial, domain 2"/>
    <property type="match status" value="1"/>
</dbReference>
<dbReference type="GO" id="GO:0004729">
    <property type="term" value="F:oxygen-dependent protoporphyrinogen oxidase activity"/>
    <property type="evidence" value="ECO:0007669"/>
    <property type="project" value="UniProtKB-UniRule"/>
</dbReference>
<dbReference type="NCBIfam" id="TIGR00562">
    <property type="entry name" value="proto_IX_ox"/>
    <property type="match status" value="1"/>
</dbReference>
<evidence type="ECO:0000256" key="4">
    <source>
        <dbReference type="ARBA" id="ARBA00023002"/>
    </source>
</evidence>
<dbReference type="Gene3D" id="3.50.50.60">
    <property type="entry name" value="FAD/NAD(P)-binding domain"/>
    <property type="match status" value="1"/>
</dbReference>
<evidence type="ECO:0000313" key="9">
    <source>
        <dbReference type="Proteomes" id="UP001304300"/>
    </source>
</evidence>
<dbReference type="Pfam" id="PF01593">
    <property type="entry name" value="Amino_oxidase"/>
    <property type="match status" value="1"/>
</dbReference>
<dbReference type="EC" id="1.3.3.15" evidence="6"/>
<accession>A0AAQ3QRU2</accession>
<keyword evidence="6" id="KW-0963">Cytoplasm</keyword>
<comment type="catalytic activity">
    <reaction evidence="6">
        <text>coproporphyrinogen III + 3 O2 = coproporphyrin III + 3 H2O2</text>
        <dbReference type="Rhea" id="RHEA:43436"/>
        <dbReference type="ChEBI" id="CHEBI:15379"/>
        <dbReference type="ChEBI" id="CHEBI:16240"/>
        <dbReference type="ChEBI" id="CHEBI:57309"/>
        <dbReference type="ChEBI" id="CHEBI:131725"/>
        <dbReference type="EC" id="1.3.3.15"/>
    </reaction>
</comment>
<proteinExistence type="inferred from homology"/>
<sequence>MPSVAIIGAGISGLTAAYELKKAGWQVRILESSDRIGGAIQSQLDKGFLIEGGPNTMMVHSQETLDFLVEIGLEDTILEPNSTSNKRFIVRNGKPQAIPMSPLSAITTPLFSPAGKLRLLGDVFVRKSNNLVEESVAAFVSRRVGPEFLDYAINPFVGGIFAGDPKRLSLQHAFPRMAALEKEHGSLILGAIAKMRSKRAAKKAGTPSFKPRMLSFQNGMHMLPTALEKKLSENITRGVELKEIKKSNQWNLSWSYKDGYENDHFDHVIVTAPAFKIEKLPLPAQLKKDLSVLSEIPHPPVSSLYLGYRREQVKHPLDGFGVLIPEVEKRKVLGALFSSSLFENRAPEGHVGLTVFIGGSRQPDLAKKPKETLTEIAHNDLKNLLDLSGAPQFVKHTYWPQAIPQYTLGYDRYLNAIAQAEKEFSELHFIGNYRNGISVAQCLENGRKCGIEIADSIGR</sequence>
<dbReference type="PANTHER" id="PTHR42923">
    <property type="entry name" value="PROTOPORPHYRINOGEN OXIDASE"/>
    <property type="match status" value="1"/>
</dbReference>
<keyword evidence="5 6" id="KW-0350">Heme biosynthesis</keyword>
<evidence type="ECO:0000256" key="1">
    <source>
        <dbReference type="ARBA" id="ARBA00001974"/>
    </source>
</evidence>
<dbReference type="InterPro" id="IPR036188">
    <property type="entry name" value="FAD/NAD-bd_sf"/>
</dbReference>
<dbReference type="Proteomes" id="UP001304300">
    <property type="component" value="Chromosome"/>
</dbReference>
<name>A0AAQ3QRU2_9BACT</name>
<dbReference type="KEGG" id="puo:RZN69_13490"/>
<dbReference type="InterPro" id="IPR002937">
    <property type="entry name" value="Amino_oxidase"/>
</dbReference>
<comment type="function">
    <text evidence="6">Involved in coproporphyrin-dependent heme b biosynthesis. Catalyzes the oxidation of coproporphyrinogen III to coproporphyrin III.</text>
</comment>
<dbReference type="SUPFAM" id="SSF54373">
    <property type="entry name" value="FAD-linked reductases, C-terminal domain"/>
    <property type="match status" value="1"/>
</dbReference>
<evidence type="ECO:0000259" key="7">
    <source>
        <dbReference type="Pfam" id="PF01593"/>
    </source>
</evidence>
<dbReference type="InterPro" id="IPR050464">
    <property type="entry name" value="Zeta_carotene_desat/Oxidored"/>
</dbReference>
<evidence type="ECO:0000256" key="6">
    <source>
        <dbReference type="RuleBase" id="RU364052"/>
    </source>
</evidence>
<evidence type="ECO:0000313" key="8">
    <source>
        <dbReference type="EMBL" id="WOO39631.1"/>
    </source>
</evidence>
<keyword evidence="3 6" id="KW-0274">FAD</keyword>
<feature type="domain" description="Amine oxidase" evidence="7">
    <location>
        <begin position="11"/>
        <end position="448"/>
    </location>
</feature>
<evidence type="ECO:0000256" key="5">
    <source>
        <dbReference type="ARBA" id="ARBA00023133"/>
    </source>
</evidence>
<comment type="similarity">
    <text evidence="6">Belongs to the protoporphyrinogen/coproporphyrinogen oxidase family. Coproporphyrinogen III oxidase subfamily.</text>
</comment>
<keyword evidence="4 6" id="KW-0560">Oxidoreductase</keyword>
<dbReference type="PANTHER" id="PTHR42923:SF3">
    <property type="entry name" value="PROTOPORPHYRINOGEN OXIDASE"/>
    <property type="match status" value="1"/>
</dbReference>
<dbReference type="EMBL" id="CP136920">
    <property type="protein sequence ID" value="WOO39631.1"/>
    <property type="molecule type" value="Genomic_DNA"/>
</dbReference>
<dbReference type="SUPFAM" id="SSF51905">
    <property type="entry name" value="FAD/NAD(P)-binding domain"/>
    <property type="match status" value="1"/>
</dbReference>
<dbReference type="Gene3D" id="1.10.3110.10">
    <property type="entry name" value="protoporphyrinogen ix oxidase, domain 3"/>
    <property type="match status" value="1"/>
</dbReference>
<comment type="pathway">
    <text evidence="6">Porphyrin-containing compound metabolism; protoheme biosynthesis.</text>
</comment>
<evidence type="ECO:0000256" key="3">
    <source>
        <dbReference type="ARBA" id="ARBA00022827"/>
    </source>
</evidence>
<reference evidence="8 9" key="1">
    <citation type="submission" date="2023-10" db="EMBL/GenBank/DDBJ databases">
        <title>Rubellicoccus peritrichatus gen. nov., sp. nov., isolated from an algae of coral reef tank.</title>
        <authorList>
            <person name="Luo J."/>
        </authorList>
    </citation>
    <scope>NUCLEOTIDE SEQUENCE [LARGE SCALE GENOMIC DNA]</scope>
    <source>
        <strain evidence="8 9">CR14</strain>
    </source>
</reference>
<dbReference type="RefSeq" id="WP_317831599.1">
    <property type="nucleotide sequence ID" value="NZ_CP136920.1"/>
</dbReference>
<dbReference type="InterPro" id="IPR004572">
    <property type="entry name" value="Protoporphyrinogen_oxidase"/>
</dbReference>
<dbReference type="AlphaFoldDB" id="A0AAQ3QRU2"/>
<keyword evidence="9" id="KW-1185">Reference proteome</keyword>